<keyword evidence="3" id="KW-1185">Reference proteome</keyword>
<accession>A0ABT6Z8V8</accession>
<evidence type="ECO:0000259" key="1">
    <source>
        <dbReference type="Pfam" id="PF01844"/>
    </source>
</evidence>
<name>A0ABT6Z8V8_9BACT</name>
<reference evidence="2 3" key="1">
    <citation type="submission" date="2023-05" db="EMBL/GenBank/DDBJ databases">
        <title>Novel species of genus Flectobacillus isolated from stream in China.</title>
        <authorList>
            <person name="Lu H."/>
        </authorList>
    </citation>
    <scope>NUCLEOTIDE SEQUENCE [LARGE SCALE GENOMIC DNA]</scope>
    <source>
        <strain evidence="2 3">LFS242W</strain>
    </source>
</reference>
<keyword evidence="2" id="KW-0540">Nuclease</keyword>
<dbReference type="Proteomes" id="UP001225761">
    <property type="component" value="Unassembled WGS sequence"/>
</dbReference>
<dbReference type="Gene3D" id="1.10.30.50">
    <property type="match status" value="1"/>
</dbReference>
<sequence length="235" mass="27632">MRPINKGTWPTKNNSTKKKVFNDWTKAISILKQRTGLYCHLCEMKMNSGFAIEHIKPQESYPQLKSHWSNFLLICPYCNSHKLATIPKKYKENYFWPHLNNTLLVFDYEQIFPHIKPSDSLTRIQKKRANNLIELYGLRKEATSDGSADTRWIEKLKAYKMAIDRRLEYQSGMNQSVNAIVDLAVQSGFFSIWLKVFEDIPLIRTDLIQRKEFHLLNTNCFDNTLQLQPRTTNDL</sequence>
<keyword evidence="2" id="KW-0255">Endonuclease</keyword>
<comment type="caution">
    <text evidence="2">The sequence shown here is derived from an EMBL/GenBank/DDBJ whole genome shotgun (WGS) entry which is preliminary data.</text>
</comment>
<proteinExistence type="predicted"/>
<dbReference type="GO" id="GO:0004519">
    <property type="term" value="F:endonuclease activity"/>
    <property type="evidence" value="ECO:0007669"/>
    <property type="project" value="UniProtKB-KW"/>
</dbReference>
<protein>
    <submittedName>
        <fullName evidence="2">HNH endonuclease</fullName>
    </submittedName>
</protein>
<dbReference type="RefSeq" id="WP_283383196.1">
    <property type="nucleotide sequence ID" value="NZ_JASHIE010000017.1"/>
</dbReference>
<organism evidence="2 3">
    <name type="scientific">Flectobacillus rivi</name>
    <dbReference type="NCBI Taxonomy" id="2984209"/>
    <lineage>
        <taxon>Bacteria</taxon>
        <taxon>Pseudomonadati</taxon>
        <taxon>Bacteroidota</taxon>
        <taxon>Cytophagia</taxon>
        <taxon>Cytophagales</taxon>
        <taxon>Flectobacillaceae</taxon>
        <taxon>Flectobacillus</taxon>
    </lineage>
</organism>
<dbReference type="EMBL" id="JASHIE010000017">
    <property type="protein sequence ID" value="MDI9877031.1"/>
    <property type="molecule type" value="Genomic_DNA"/>
</dbReference>
<keyword evidence="2" id="KW-0378">Hydrolase</keyword>
<dbReference type="Pfam" id="PF01844">
    <property type="entry name" value="HNH"/>
    <property type="match status" value="1"/>
</dbReference>
<evidence type="ECO:0000313" key="3">
    <source>
        <dbReference type="Proteomes" id="UP001225761"/>
    </source>
</evidence>
<evidence type="ECO:0000313" key="2">
    <source>
        <dbReference type="EMBL" id="MDI9877031.1"/>
    </source>
</evidence>
<gene>
    <name evidence="2" type="ORF">QM481_21010</name>
</gene>
<feature type="domain" description="HNH" evidence="1">
    <location>
        <begin position="39"/>
        <end position="82"/>
    </location>
</feature>
<dbReference type="InterPro" id="IPR002711">
    <property type="entry name" value="HNH"/>
</dbReference>